<dbReference type="AlphaFoldDB" id="A0A168NY75"/>
<dbReference type="EMBL" id="LT553527">
    <property type="protein sequence ID" value="SAM01434.1"/>
    <property type="molecule type" value="Genomic_DNA"/>
</dbReference>
<sequence>MANRGLKSRVGANYPIRQFPSLEKRRNLVILSGKIVQRLVEPGAPFFGDTGSGFDGDAVLLGEAAGGGDDRSALV</sequence>
<gene>
    <name evidence="1" type="primary">ABSGL_07175.1 scaffold 8717</name>
</gene>
<proteinExistence type="predicted"/>
<keyword evidence="2" id="KW-1185">Reference proteome</keyword>
<evidence type="ECO:0000313" key="2">
    <source>
        <dbReference type="Proteomes" id="UP000078561"/>
    </source>
</evidence>
<name>A0A168NY75_ABSGL</name>
<protein>
    <submittedName>
        <fullName evidence="1">Uncharacterized protein</fullName>
    </submittedName>
</protein>
<accession>A0A168NY75</accession>
<evidence type="ECO:0000313" key="1">
    <source>
        <dbReference type="EMBL" id="SAM01434.1"/>
    </source>
</evidence>
<organism evidence="1">
    <name type="scientific">Absidia glauca</name>
    <name type="common">Pin mould</name>
    <dbReference type="NCBI Taxonomy" id="4829"/>
    <lineage>
        <taxon>Eukaryota</taxon>
        <taxon>Fungi</taxon>
        <taxon>Fungi incertae sedis</taxon>
        <taxon>Mucoromycota</taxon>
        <taxon>Mucoromycotina</taxon>
        <taxon>Mucoromycetes</taxon>
        <taxon>Mucorales</taxon>
        <taxon>Cunninghamellaceae</taxon>
        <taxon>Absidia</taxon>
    </lineage>
</organism>
<dbReference type="Proteomes" id="UP000078561">
    <property type="component" value="Unassembled WGS sequence"/>
</dbReference>
<dbReference type="InParanoid" id="A0A168NY75"/>
<reference evidence="1" key="1">
    <citation type="submission" date="2016-04" db="EMBL/GenBank/DDBJ databases">
        <authorList>
            <person name="Evans L.H."/>
            <person name="Alamgir A."/>
            <person name="Owens N."/>
            <person name="Weber N.D."/>
            <person name="Virtaneva K."/>
            <person name="Barbian K."/>
            <person name="Babar A."/>
            <person name="Rosenke K."/>
        </authorList>
    </citation>
    <scope>NUCLEOTIDE SEQUENCE [LARGE SCALE GENOMIC DNA]</scope>
    <source>
        <strain evidence="1">CBS 101.48</strain>
    </source>
</reference>